<feature type="transmembrane region" description="Helical" evidence="1">
    <location>
        <begin position="57"/>
        <end position="78"/>
    </location>
</feature>
<organism evidence="2 3">
    <name type="scientific">Dokdonia pacifica</name>
    <dbReference type="NCBI Taxonomy" id="1627892"/>
    <lineage>
        <taxon>Bacteria</taxon>
        <taxon>Pseudomonadati</taxon>
        <taxon>Bacteroidota</taxon>
        <taxon>Flavobacteriia</taxon>
        <taxon>Flavobacteriales</taxon>
        <taxon>Flavobacteriaceae</taxon>
        <taxon>Dokdonia</taxon>
    </lineage>
</organism>
<evidence type="ECO:0000256" key="1">
    <source>
        <dbReference type="SAM" id="Phobius"/>
    </source>
</evidence>
<keyword evidence="3" id="KW-1185">Reference proteome</keyword>
<name>A0A239AYP8_9FLAO</name>
<keyword evidence="1" id="KW-1133">Transmembrane helix</keyword>
<dbReference type="AlphaFoldDB" id="A0A239AYP8"/>
<reference evidence="2 3" key="1">
    <citation type="submission" date="2017-06" db="EMBL/GenBank/DDBJ databases">
        <authorList>
            <person name="Kim H.J."/>
            <person name="Triplett B.A."/>
        </authorList>
    </citation>
    <scope>NUCLEOTIDE SEQUENCE [LARGE SCALE GENOMIC DNA]</scope>
    <source>
        <strain evidence="2 3">DSM 25597</strain>
    </source>
</reference>
<dbReference type="OrthoDB" id="1163044at2"/>
<proteinExistence type="predicted"/>
<protein>
    <recommendedName>
        <fullName evidence="4">MotA/TolQ/ExbB proton channel family protein</fullName>
    </recommendedName>
</protein>
<dbReference type="EMBL" id="FZNY01000005">
    <property type="protein sequence ID" value="SNS00757.1"/>
    <property type="molecule type" value="Genomic_DNA"/>
</dbReference>
<feature type="transmembrane region" description="Helical" evidence="1">
    <location>
        <begin position="90"/>
        <end position="112"/>
    </location>
</feature>
<evidence type="ECO:0008006" key="4">
    <source>
        <dbReference type="Google" id="ProtNLM"/>
    </source>
</evidence>
<evidence type="ECO:0000313" key="2">
    <source>
        <dbReference type="EMBL" id="SNS00757.1"/>
    </source>
</evidence>
<gene>
    <name evidence="2" type="ORF">SAMN06265376_105225</name>
</gene>
<sequence>MRMPFSEFVTSGDLKFIIVFIIFSGWAIVHFFKKLSLRKQEVTIDLLQYHNTKINNAAFWILILSILSLLLGLMHSFYFIGKTGGIAPNLIFQGVSYALITPVLGLCLFICCKTLKGIFNEISSK</sequence>
<accession>A0A239AYP8</accession>
<evidence type="ECO:0000313" key="3">
    <source>
        <dbReference type="Proteomes" id="UP000198379"/>
    </source>
</evidence>
<feature type="transmembrane region" description="Helical" evidence="1">
    <location>
        <begin position="14"/>
        <end position="32"/>
    </location>
</feature>
<dbReference type="RefSeq" id="WP_089372477.1">
    <property type="nucleotide sequence ID" value="NZ_BMEP01000006.1"/>
</dbReference>
<keyword evidence="1" id="KW-0812">Transmembrane</keyword>
<dbReference type="Proteomes" id="UP000198379">
    <property type="component" value="Unassembled WGS sequence"/>
</dbReference>
<keyword evidence="1" id="KW-0472">Membrane</keyword>